<feature type="signal peptide" evidence="8">
    <location>
        <begin position="1"/>
        <end position="29"/>
    </location>
</feature>
<keyword evidence="11" id="KW-1185">Reference proteome</keyword>
<dbReference type="PANTHER" id="PTHR45713:SF6">
    <property type="entry name" value="F5_8 TYPE C DOMAIN-CONTAINING PROTEIN"/>
    <property type="match status" value="1"/>
</dbReference>
<evidence type="ECO:0000259" key="9">
    <source>
        <dbReference type="SMART" id="SM00607"/>
    </source>
</evidence>
<evidence type="ECO:0000313" key="11">
    <source>
        <dbReference type="Proteomes" id="UP001054857"/>
    </source>
</evidence>
<dbReference type="Pfam" id="PF22633">
    <property type="entry name" value="F5_F8_type_C_2"/>
    <property type="match status" value="1"/>
</dbReference>
<dbReference type="GO" id="GO:0046872">
    <property type="term" value="F:metal ion binding"/>
    <property type="evidence" value="ECO:0007669"/>
    <property type="project" value="UniProtKB-KW"/>
</dbReference>
<reference evidence="10 11" key="1">
    <citation type="journal article" date="2021" name="Sci. Rep.">
        <title>Genome sequencing of the multicellular alga Astrephomene provides insights into convergent evolution of germ-soma differentiation.</title>
        <authorList>
            <person name="Yamashita S."/>
            <person name="Yamamoto K."/>
            <person name="Matsuzaki R."/>
            <person name="Suzuki S."/>
            <person name="Yamaguchi H."/>
            <person name="Hirooka S."/>
            <person name="Minakuchi Y."/>
            <person name="Miyagishima S."/>
            <person name="Kawachi M."/>
            <person name="Toyoda A."/>
            <person name="Nozaki H."/>
        </authorList>
    </citation>
    <scope>NUCLEOTIDE SEQUENCE [LARGE SCALE GENOMIC DNA]</scope>
    <source>
        <strain evidence="10 11">NIES-4017</strain>
    </source>
</reference>
<evidence type="ECO:0000256" key="8">
    <source>
        <dbReference type="SAM" id="SignalP"/>
    </source>
</evidence>
<dbReference type="Proteomes" id="UP001054857">
    <property type="component" value="Unassembled WGS sequence"/>
</dbReference>
<evidence type="ECO:0000256" key="3">
    <source>
        <dbReference type="ARBA" id="ARBA00011233"/>
    </source>
</evidence>
<keyword evidence="6" id="KW-0106">Calcium</keyword>
<dbReference type="InterPro" id="IPR051941">
    <property type="entry name" value="BG_Antigen-Binding_Lectin"/>
</dbReference>
<evidence type="ECO:0000256" key="4">
    <source>
        <dbReference type="ARBA" id="ARBA00022723"/>
    </source>
</evidence>
<evidence type="ECO:0000256" key="5">
    <source>
        <dbReference type="ARBA" id="ARBA00022734"/>
    </source>
</evidence>
<comment type="caution">
    <text evidence="10">The sequence shown here is derived from an EMBL/GenBank/DDBJ whole genome shotgun (WGS) entry which is preliminary data.</text>
</comment>
<accession>A0AAD3HSY7</accession>
<comment type="similarity">
    <text evidence="2">Belongs to the fucolectin family.</text>
</comment>
<proteinExistence type="inferred from homology"/>
<dbReference type="GO" id="GO:0001868">
    <property type="term" value="P:regulation of complement activation, lectin pathway"/>
    <property type="evidence" value="ECO:0007669"/>
    <property type="project" value="UniProtKB-ARBA"/>
</dbReference>
<evidence type="ECO:0000256" key="6">
    <source>
        <dbReference type="ARBA" id="ARBA00022837"/>
    </source>
</evidence>
<dbReference type="GO" id="GO:0010185">
    <property type="term" value="P:regulation of cellular defense response"/>
    <property type="evidence" value="ECO:0007669"/>
    <property type="project" value="UniProtKB-ARBA"/>
</dbReference>
<keyword evidence="7" id="KW-1015">Disulfide bond</keyword>
<dbReference type="SMART" id="SM00607">
    <property type="entry name" value="FTP"/>
    <property type="match status" value="1"/>
</dbReference>
<dbReference type="PANTHER" id="PTHR45713">
    <property type="entry name" value="FTP DOMAIN-CONTAINING PROTEIN"/>
    <property type="match status" value="1"/>
</dbReference>
<dbReference type="AlphaFoldDB" id="A0AAD3HSY7"/>
<sequence>MLRRFGSSRDKSDMVGLLLLTLLVASLQAYLSDAANIALRKKTYASSIFSSSYNSSYAVDGAVSKTAAFFMSAGDVDTDPWFSVDLGGLANITSVSIYTRCDCCVNRTRNAELRIGNASITSREDNVNYNKMVANGIAPDRLCSPYSISMLTETIGRWVTFQNHNPDCTGIECALQIIELQVFGTVGKHVGTAGCCSGTLPGAAEPCMYI</sequence>
<evidence type="ECO:0000256" key="7">
    <source>
        <dbReference type="ARBA" id="ARBA00023157"/>
    </source>
</evidence>
<comment type="subunit">
    <text evidence="3">Homotrimer.</text>
</comment>
<feature type="chain" id="PRO_5041919856" description="Fucolectin tachylectin-4 pentraxin-1 domain-containing protein" evidence="8">
    <location>
        <begin position="30"/>
        <end position="210"/>
    </location>
</feature>
<evidence type="ECO:0000256" key="1">
    <source>
        <dbReference type="ARBA" id="ARBA00002219"/>
    </source>
</evidence>
<evidence type="ECO:0000313" key="10">
    <source>
        <dbReference type="EMBL" id="GFR51993.1"/>
    </source>
</evidence>
<gene>
    <name evidence="10" type="ORF">Agub_g14517</name>
</gene>
<evidence type="ECO:0000256" key="2">
    <source>
        <dbReference type="ARBA" id="ARBA00010147"/>
    </source>
</evidence>
<feature type="domain" description="Fucolectin tachylectin-4 pentraxin-1" evidence="9">
    <location>
        <begin position="34"/>
        <end position="187"/>
    </location>
</feature>
<organism evidence="10 11">
    <name type="scientific">Astrephomene gubernaculifera</name>
    <dbReference type="NCBI Taxonomy" id="47775"/>
    <lineage>
        <taxon>Eukaryota</taxon>
        <taxon>Viridiplantae</taxon>
        <taxon>Chlorophyta</taxon>
        <taxon>core chlorophytes</taxon>
        <taxon>Chlorophyceae</taxon>
        <taxon>CS clade</taxon>
        <taxon>Chlamydomonadales</taxon>
        <taxon>Astrephomenaceae</taxon>
        <taxon>Astrephomene</taxon>
    </lineage>
</organism>
<dbReference type="EMBL" id="BMAR01000056">
    <property type="protein sequence ID" value="GFR51993.1"/>
    <property type="molecule type" value="Genomic_DNA"/>
</dbReference>
<comment type="function">
    <text evidence="1">Acts as a defensive agent. Recognizes blood group fucosylated oligosaccharides including A, B, H and Lewis B-type antigens. Does not recognize Lewis A antigen and has low affinity for monovalent haptens.</text>
</comment>
<dbReference type="InterPro" id="IPR006585">
    <property type="entry name" value="FTP1"/>
</dbReference>
<protein>
    <recommendedName>
        <fullName evidence="9">Fucolectin tachylectin-4 pentraxin-1 domain-containing protein</fullName>
    </recommendedName>
</protein>
<keyword evidence="4" id="KW-0479">Metal-binding</keyword>
<keyword evidence="5" id="KW-0430">Lectin</keyword>
<dbReference type="SUPFAM" id="SSF49785">
    <property type="entry name" value="Galactose-binding domain-like"/>
    <property type="match status" value="1"/>
</dbReference>
<dbReference type="Gene3D" id="2.60.120.260">
    <property type="entry name" value="Galactose-binding domain-like"/>
    <property type="match status" value="1"/>
</dbReference>
<dbReference type="InterPro" id="IPR008979">
    <property type="entry name" value="Galactose-bd-like_sf"/>
</dbReference>
<keyword evidence="8" id="KW-0732">Signal</keyword>
<name>A0AAD3HSY7_9CHLO</name>
<dbReference type="GO" id="GO:0042806">
    <property type="term" value="F:fucose binding"/>
    <property type="evidence" value="ECO:0007669"/>
    <property type="project" value="UniProtKB-ARBA"/>
</dbReference>